<name>A0AA37Q8U7_9BACT</name>
<dbReference type="EMBL" id="BRXS01000003">
    <property type="protein sequence ID" value="GLC25847.1"/>
    <property type="molecule type" value="Genomic_DNA"/>
</dbReference>
<evidence type="ECO:0000256" key="1">
    <source>
        <dbReference type="SAM" id="MobiDB-lite"/>
    </source>
</evidence>
<dbReference type="AlphaFoldDB" id="A0AA37Q8U7"/>
<evidence type="ECO:0000313" key="3">
    <source>
        <dbReference type="Proteomes" id="UP001161325"/>
    </source>
</evidence>
<protein>
    <submittedName>
        <fullName evidence="2">Uncharacterized protein</fullName>
    </submittedName>
</protein>
<organism evidence="2 3">
    <name type="scientific">Roseisolibacter agri</name>
    <dbReference type="NCBI Taxonomy" id="2014610"/>
    <lineage>
        <taxon>Bacteria</taxon>
        <taxon>Pseudomonadati</taxon>
        <taxon>Gemmatimonadota</taxon>
        <taxon>Gemmatimonadia</taxon>
        <taxon>Gemmatimonadales</taxon>
        <taxon>Gemmatimonadaceae</taxon>
        <taxon>Roseisolibacter</taxon>
    </lineage>
</organism>
<keyword evidence="3" id="KW-1185">Reference proteome</keyword>
<evidence type="ECO:0000313" key="2">
    <source>
        <dbReference type="EMBL" id="GLC25847.1"/>
    </source>
</evidence>
<accession>A0AA37Q8U7</accession>
<dbReference type="Proteomes" id="UP001161325">
    <property type="component" value="Unassembled WGS sequence"/>
</dbReference>
<sequence>MVPQVHGDDGRGAVFGEHDPEPVGERVRLDGDAHGANLAGCGGFGYGACGSRADGSDSEETGITRTGRAVAAGPLKDPAAGTRAEQLVR</sequence>
<feature type="region of interest" description="Disordered" evidence="1">
    <location>
        <begin position="49"/>
        <end position="89"/>
    </location>
</feature>
<gene>
    <name evidence="2" type="ORF">rosag_23600</name>
</gene>
<proteinExistence type="predicted"/>
<comment type="caution">
    <text evidence="2">The sequence shown here is derived from an EMBL/GenBank/DDBJ whole genome shotgun (WGS) entry which is preliminary data.</text>
</comment>
<reference evidence="2" key="1">
    <citation type="submission" date="2022-08" db="EMBL/GenBank/DDBJ databases">
        <title>Draft genome sequencing of Roseisolibacter agri AW1220.</title>
        <authorList>
            <person name="Tobiishi Y."/>
            <person name="Tonouchi A."/>
        </authorList>
    </citation>
    <scope>NUCLEOTIDE SEQUENCE</scope>
    <source>
        <strain evidence="2">AW1220</strain>
    </source>
</reference>
<feature type="region of interest" description="Disordered" evidence="1">
    <location>
        <begin position="1"/>
        <end position="26"/>
    </location>
</feature>